<dbReference type="Proteomes" id="UP001519308">
    <property type="component" value="Unassembled WGS sequence"/>
</dbReference>
<organism evidence="2 3">
    <name type="scientific">Clostridium punense</name>
    <dbReference type="NCBI Taxonomy" id="1054297"/>
    <lineage>
        <taxon>Bacteria</taxon>
        <taxon>Bacillati</taxon>
        <taxon>Bacillota</taxon>
        <taxon>Clostridia</taxon>
        <taxon>Eubacteriales</taxon>
        <taxon>Clostridiaceae</taxon>
        <taxon>Clostridium</taxon>
    </lineage>
</organism>
<comment type="caution">
    <text evidence="2">The sequence shown here is derived from an EMBL/GenBank/DDBJ whole genome shotgun (WGS) entry which is preliminary data.</text>
</comment>
<evidence type="ECO:0000313" key="3">
    <source>
        <dbReference type="Proteomes" id="UP001519308"/>
    </source>
</evidence>
<reference evidence="2 3" key="1">
    <citation type="submission" date="2021-03" db="EMBL/GenBank/DDBJ databases">
        <title>Genomic Encyclopedia of Type Strains, Phase IV (KMG-IV): sequencing the most valuable type-strain genomes for metagenomic binning, comparative biology and taxonomic classification.</title>
        <authorList>
            <person name="Goeker M."/>
        </authorList>
    </citation>
    <scope>NUCLEOTIDE SEQUENCE [LARGE SCALE GENOMIC DNA]</scope>
    <source>
        <strain evidence="2 3">DSM 28650</strain>
    </source>
</reference>
<keyword evidence="2" id="KW-0808">Transferase</keyword>
<dbReference type="PROSITE" id="PS51186">
    <property type="entry name" value="GNAT"/>
    <property type="match status" value="1"/>
</dbReference>
<protein>
    <submittedName>
        <fullName evidence="2">Diamine N-acetyltransferase</fullName>
        <ecNumber evidence="2">2.3.1.57</ecNumber>
    </submittedName>
</protein>
<dbReference type="InterPro" id="IPR050276">
    <property type="entry name" value="MshD_Acetyltransferase"/>
</dbReference>
<accession>A0ABS4K4D9</accession>
<evidence type="ECO:0000313" key="2">
    <source>
        <dbReference type="EMBL" id="MBP2022648.1"/>
    </source>
</evidence>
<keyword evidence="3" id="KW-1185">Reference proteome</keyword>
<dbReference type="GO" id="GO:0004145">
    <property type="term" value="F:diamine N-acetyltransferase activity"/>
    <property type="evidence" value="ECO:0007669"/>
    <property type="project" value="UniProtKB-EC"/>
</dbReference>
<dbReference type="EC" id="2.3.1.57" evidence="2"/>
<dbReference type="CDD" id="cd04301">
    <property type="entry name" value="NAT_SF"/>
    <property type="match status" value="1"/>
</dbReference>
<dbReference type="Gene3D" id="1.10.287.900">
    <property type="entry name" value="The crystal structure of the spermine/spermidine acetyltransferase from enterococcus faecali"/>
    <property type="match status" value="1"/>
</dbReference>
<dbReference type="Pfam" id="PF00583">
    <property type="entry name" value="Acetyltransf_1"/>
    <property type="match status" value="1"/>
</dbReference>
<dbReference type="PANTHER" id="PTHR43617">
    <property type="entry name" value="L-AMINO ACID N-ACETYLTRANSFERASE"/>
    <property type="match status" value="1"/>
</dbReference>
<dbReference type="InterPro" id="IPR016181">
    <property type="entry name" value="Acyl_CoA_acyltransferase"/>
</dbReference>
<keyword evidence="2" id="KW-0012">Acyltransferase</keyword>
<dbReference type="InterPro" id="IPR000182">
    <property type="entry name" value="GNAT_dom"/>
</dbReference>
<evidence type="ECO:0000259" key="1">
    <source>
        <dbReference type="PROSITE" id="PS51186"/>
    </source>
</evidence>
<name>A0ABS4K4D9_9CLOT</name>
<proteinExistence type="predicted"/>
<dbReference type="EMBL" id="JAGGLL010000018">
    <property type="protein sequence ID" value="MBP2022648.1"/>
    <property type="molecule type" value="Genomic_DNA"/>
</dbReference>
<dbReference type="RefSeq" id="WP_021285267.1">
    <property type="nucleotide sequence ID" value="NZ_JAGGLL010000018.1"/>
</dbReference>
<dbReference type="InterPro" id="IPR027455">
    <property type="entry name" value="Sper_AcTfrase_N"/>
</dbReference>
<dbReference type="PANTHER" id="PTHR43617:SF34">
    <property type="entry name" value="PUTATIVE-RELATED"/>
    <property type="match status" value="1"/>
</dbReference>
<gene>
    <name evidence="2" type="ORF">J2Z44_002471</name>
</gene>
<dbReference type="SUPFAM" id="SSF55729">
    <property type="entry name" value="Acyl-CoA N-acyltransferases (Nat)"/>
    <property type="match status" value="1"/>
</dbReference>
<feature type="domain" description="N-acetyltransferase" evidence="1">
    <location>
        <begin position="4"/>
        <end position="148"/>
    </location>
</feature>
<dbReference type="Gene3D" id="3.40.630.30">
    <property type="match status" value="1"/>
</dbReference>
<sequence>MINIHFKAIDSTNESEVRNIKLKHGQEKFIETVDQCLEEASIYSQWQPVAVYNGEEVVGFAMYGSFGPNRDTWIDRIIIDEKYQGRGFGRAAMVKLIDIVSKKYEVNVVYLSIIEDNHVARKLYESIGFQYINEKDVNGEPIFQYVIS</sequence>